<dbReference type="RefSeq" id="WP_161765096.1">
    <property type="nucleotide sequence ID" value="NZ_JAAATW010000001.1"/>
</dbReference>
<reference evidence="5" key="1">
    <citation type="submission" date="2020-01" db="EMBL/GenBank/DDBJ databases">
        <title>Sphingomonas sp. strain CSW-10.</title>
        <authorList>
            <person name="Chen W.-M."/>
        </authorList>
    </citation>
    <scope>NUCLEOTIDE SEQUENCE [LARGE SCALE GENOMIC DNA]</scope>
    <source>
        <strain evidence="5">CCP-1</strain>
    </source>
</reference>
<dbReference type="Gene3D" id="3.30.1330.10">
    <property type="entry name" value="PurM-like, N-terminal domain"/>
    <property type="match status" value="1"/>
</dbReference>
<protein>
    <submittedName>
        <fullName evidence="4">Sll0787 family AIR synthase-like protein</fullName>
    </submittedName>
</protein>
<gene>
    <name evidence="4" type="ORF">GU920_01140</name>
</gene>
<keyword evidence="1" id="KW-0784">Thiamine biosynthesis</keyword>
<dbReference type="InterPro" id="IPR010918">
    <property type="entry name" value="PurM-like_C_dom"/>
</dbReference>
<evidence type="ECO:0000313" key="5">
    <source>
        <dbReference type="Proteomes" id="UP001517376"/>
    </source>
</evidence>
<dbReference type="InterPro" id="IPR024030">
    <property type="entry name" value="AIR_synthase-rel_sll0787"/>
</dbReference>
<dbReference type="InterPro" id="IPR036676">
    <property type="entry name" value="PurM-like_C_sf"/>
</dbReference>
<dbReference type="Gene3D" id="3.90.650.10">
    <property type="entry name" value="PurM-like C-terminal domain"/>
    <property type="match status" value="1"/>
</dbReference>
<dbReference type="SUPFAM" id="SSF55326">
    <property type="entry name" value="PurM N-terminal domain-like"/>
    <property type="match status" value="1"/>
</dbReference>
<organism evidence="4 5">
    <name type="scientific">Paragemmobacter ruber</name>
    <dbReference type="NCBI Taxonomy" id="1985673"/>
    <lineage>
        <taxon>Bacteria</taxon>
        <taxon>Pseudomonadati</taxon>
        <taxon>Pseudomonadota</taxon>
        <taxon>Alphaproteobacteria</taxon>
        <taxon>Rhodobacterales</taxon>
        <taxon>Paracoccaceae</taxon>
        <taxon>Paragemmobacter</taxon>
    </lineage>
</organism>
<proteinExistence type="predicted"/>
<dbReference type="NCBIfam" id="TIGR04049">
    <property type="entry name" value="AIR_rel_sll0787"/>
    <property type="match status" value="1"/>
</dbReference>
<comment type="caution">
    <text evidence="4">The sequence shown here is derived from an EMBL/GenBank/DDBJ whole genome shotgun (WGS) entry which is preliminary data.</text>
</comment>
<evidence type="ECO:0000259" key="2">
    <source>
        <dbReference type="Pfam" id="PF00586"/>
    </source>
</evidence>
<dbReference type="Pfam" id="PF00586">
    <property type="entry name" value="AIRS"/>
    <property type="match status" value="1"/>
</dbReference>
<accession>A0ABW9Y1W3</accession>
<dbReference type="InterPro" id="IPR011413">
    <property type="entry name" value="UCP036540_AIR"/>
</dbReference>
<dbReference type="InterPro" id="IPR036921">
    <property type="entry name" value="PurM-like_N_sf"/>
</dbReference>
<dbReference type="CDD" id="cd02192">
    <property type="entry name" value="PurM-like3"/>
    <property type="match status" value="1"/>
</dbReference>
<sequence length="324" mass="33420">MSLQALAAGLAVHPSILGKLDIAQATRALQLTGDSTGQPGDDAAALPRPDGGWDLFAAEGFIPGFVGDDPWFAGWCGVMVNLSDIAAMGGRATAITDMIWAPDADCAAPMLAGLKQAAQAYGVPIVGGHTNLHAPALNLAVAVTGRADALISSFDAQPGDALIAAVDLRGAWRPRFDNWFAAADAPPSRLQGDLALLADLAEAGLVRAGKDISQGGIVGTSLMLAECSACGFEIDLAAVPMPPGTDPARWLRAFPSFGFLLSVAPDRAAEVCARFAARDLAAAIIGHATGTPAIDLRQGTDRARFWDWQAQPYLGLHAKAVAHA</sequence>
<dbReference type="InterPro" id="IPR016188">
    <property type="entry name" value="PurM-like_N"/>
</dbReference>
<name>A0ABW9Y1W3_9RHOB</name>
<keyword evidence="5" id="KW-1185">Reference proteome</keyword>
<evidence type="ECO:0000259" key="3">
    <source>
        <dbReference type="Pfam" id="PF02769"/>
    </source>
</evidence>
<dbReference type="PIRSF" id="PIRSF036540">
    <property type="entry name" value="UCP036540_AIR"/>
    <property type="match status" value="1"/>
</dbReference>
<dbReference type="InterPro" id="IPR006283">
    <property type="entry name" value="ThiL-like"/>
</dbReference>
<dbReference type="PANTHER" id="PTHR30270">
    <property type="entry name" value="THIAMINE-MONOPHOSPHATE KINASE"/>
    <property type="match status" value="1"/>
</dbReference>
<dbReference type="PANTHER" id="PTHR30270:SF0">
    <property type="entry name" value="THIAMINE-MONOPHOSPHATE KINASE"/>
    <property type="match status" value="1"/>
</dbReference>
<evidence type="ECO:0000256" key="1">
    <source>
        <dbReference type="ARBA" id="ARBA00022977"/>
    </source>
</evidence>
<evidence type="ECO:0000313" key="4">
    <source>
        <dbReference type="EMBL" id="NBE06131.1"/>
    </source>
</evidence>
<dbReference type="Pfam" id="PF02769">
    <property type="entry name" value="AIRS_C"/>
    <property type="match status" value="1"/>
</dbReference>
<dbReference type="EMBL" id="JAAATW010000001">
    <property type="protein sequence ID" value="NBE06131.1"/>
    <property type="molecule type" value="Genomic_DNA"/>
</dbReference>
<dbReference type="SUPFAM" id="SSF56042">
    <property type="entry name" value="PurM C-terminal domain-like"/>
    <property type="match status" value="1"/>
</dbReference>
<feature type="domain" description="PurM-like N-terminal" evidence="2">
    <location>
        <begin position="40"/>
        <end position="146"/>
    </location>
</feature>
<dbReference type="Proteomes" id="UP001517376">
    <property type="component" value="Unassembled WGS sequence"/>
</dbReference>
<feature type="domain" description="PurM-like C-terminal" evidence="3">
    <location>
        <begin position="198"/>
        <end position="294"/>
    </location>
</feature>